<dbReference type="KEGG" id="gtl:EP073_02760"/>
<evidence type="ECO:0000256" key="5">
    <source>
        <dbReference type="SAM" id="Phobius"/>
    </source>
</evidence>
<accession>A0A3R5UXR4</accession>
<dbReference type="SMART" id="SM00304">
    <property type="entry name" value="HAMP"/>
    <property type="match status" value="1"/>
</dbReference>
<feature type="transmembrane region" description="Helical" evidence="5">
    <location>
        <begin position="6"/>
        <end position="29"/>
    </location>
</feature>
<dbReference type="RefSeq" id="WP_128465642.1">
    <property type="nucleotide sequence ID" value="NZ_CP035108.1"/>
</dbReference>
<organism evidence="8 9">
    <name type="scientific">Geovibrio thiophilus</name>
    <dbReference type="NCBI Taxonomy" id="139438"/>
    <lineage>
        <taxon>Bacteria</taxon>
        <taxon>Pseudomonadati</taxon>
        <taxon>Deferribacterota</taxon>
        <taxon>Deferribacteres</taxon>
        <taxon>Deferribacterales</taxon>
        <taxon>Geovibrionaceae</taxon>
        <taxon>Geovibrio</taxon>
    </lineage>
</organism>
<dbReference type="CDD" id="cd11386">
    <property type="entry name" value="MCP_signal"/>
    <property type="match status" value="1"/>
</dbReference>
<comment type="similarity">
    <text evidence="3">Belongs to the methyl-accepting chemotaxis (MCP) protein family.</text>
</comment>
<dbReference type="SMART" id="SM00283">
    <property type="entry name" value="MA"/>
    <property type="match status" value="1"/>
</dbReference>
<keyword evidence="9" id="KW-1185">Reference proteome</keyword>
<dbReference type="EMBL" id="CP035108">
    <property type="protein sequence ID" value="QAR32355.1"/>
    <property type="molecule type" value="Genomic_DNA"/>
</dbReference>
<dbReference type="SUPFAM" id="SSF58104">
    <property type="entry name" value="Methyl-accepting chemotaxis protein (MCP) signaling domain"/>
    <property type="match status" value="1"/>
</dbReference>
<dbReference type="OrthoDB" id="9772755at2"/>
<protein>
    <submittedName>
        <fullName evidence="8">Methyl-accepting chemotaxis protein</fullName>
    </submittedName>
</protein>
<dbReference type="AlphaFoldDB" id="A0A3R5UXR4"/>
<keyword evidence="5" id="KW-0472">Membrane</keyword>
<sequence>MKLNTIMVFIISLVVACGMGIILAVNYTITKNQMFDSEFERARSFILAAEGVREWGAQQLKEGVFATEEIKGDVQKFLYTVPVIGAIRVMESKSEEAGLKFKVPKFQPRNPKNQPDAKEAEILEMLTKKDTGSGNTPEHMFYDKEMGMLRYFKAIRLTKECEMCHGDPAASAELWETADGTDPTGVKMENWRAGEIHGAFEVFLPTDKAFVMLRRGLYTYIGIFIPITLALIFIIYMLNKKMIFRRLEDMERVFSTIASGDYTVRVRIKRDDEVGKLGIAVNKMVDGTSQALSRVVDSISSLASTAAQLARNSETIAKNAQNQAEQAASTATAVEEISGTVAEVANNAGCVSESTNTAKVNVVRGYSLVMETKDMMEKIAFTVEESAATVRKLGESSEQIGAIIQVIDDIADQTNLLALNAAIEAARAGEHGRGFAVVADEVRKLAEKTVKATKEIADMIQNIQADTGGAVLGMAEGVQQVENGKVKAVEAGESLGVIKSNMEDVAGGVGQIARATDEQANAMDLMSGSIENISAISGENSHAAHESAEAVEQLSRLASDLQNIISRFKL</sequence>
<reference evidence="8 9" key="1">
    <citation type="submission" date="2019-01" db="EMBL/GenBank/DDBJ databases">
        <title>Geovibrio thiophilus DSM 11263, complete genome.</title>
        <authorList>
            <person name="Spring S."/>
            <person name="Bunk B."/>
            <person name="Sproer C."/>
        </authorList>
    </citation>
    <scope>NUCLEOTIDE SEQUENCE [LARGE SCALE GENOMIC DNA]</scope>
    <source>
        <strain evidence="8 9">DSM 11263</strain>
    </source>
</reference>
<evidence type="ECO:0000259" key="7">
    <source>
        <dbReference type="PROSITE" id="PS50885"/>
    </source>
</evidence>
<dbReference type="GO" id="GO:0016020">
    <property type="term" value="C:membrane"/>
    <property type="evidence" value="ECO:0007669"/>
    <property type="project" value="UniProtKB-SubCell"/>
</dbReference>
<dbReference type="InterPro" id="IPR004089">
    <property type="entry name" value="MCPsignal_dom"/>
</dbReference>
<keyword evidence="2 4" id="KW-0807">Transducer</keyword>
<evidence type="ECO:0000259" key="6">
    <source>
        <dbReference type="PROSITE" id="PS50111"/>
    </source>
</evidence>
<feature type="transmembrane region" description="Helical" evidence="5">
    <location>
        <begin position="217"/>
        <end position="238"/>
    </location>
</feature>
<keyword evidence="5" id="KW-1133">Transmembrane helix</keyword>
<dbReference type="PANTHER" id="PTHR32089">
    <property type="entry name" value="METHYL-ACCEPTING CHEMOTAXIS PROTEIN MCPB"/>
    <property type="match status" value="1"/>
</dbReference>
<dbReference type="CDD" id="cd06225">
    <property type="entry name" value="HAMP"/>
    <property type="match status" value="1"/>
</dbReference>
<dbReference type="InterPro" id="IPR021796">
    <property type="entry name" value="Tll0287-like_dom"/>
</dbReference>
<dbReference type="GO" id="GO:0007165">
    <property type="term" value="P:signal transduction"/>
    <property type="evidence" value="ECO:0007669"/>
    <property type="project" value="UniProtKB-KW"/>
</dbReference>
<dbReference type="Pfam" id="PF00672">
    <property type="entry name" value="HAMP"/>
    <property type="match status" value="1"/>
</dbReference>
<gene>
    <name evidence="8" type="ORF">EP073_02760</name>
</gene>
<dbReference type="GO" id="GO:0006935">
    <property type="term" value="P:chemotaxis"/>
    <property type="evidence" value="ECO:0007669"/>
    <property type="project" value="UniProtKB-ARBA"/>
</dbReference>
<evidence type="ECO:0000256" key="2">
    <source>
        <dbReference type="ARBA" id="ARBA00023224"/>
    </source>
</evidence>
<name>A0A3R5UXR4_9BACT</name>
<dbReference type="Pfam" id="PF11845">
    <property type="entry name" value="Tll0287-like"/>
    <property type="match status" value="1"/>
</dbReference>
<dbReference type="Gene3D" id="1.10.287.950">
    <property type="entry name" value="Methyl-accepting chemotaxis protein"/>
    <property type="match status" value="1"/>
</dbReference>
<dbReference type="PROSITE" id="PS50111">
    <property type="entry name" value="CHEMOTAXIS_TRANSDUC_2"/>
    <property type="match status" value="1"/>
</dbReference>
<proteinExistence type="inferred from homology"/>
<feature type="domain" description="HAMP" evidence="7">
    <location>
        <begin position="241"/>
        <end position="293"/>
    </location>
</feature>
<dbReference type="FunFam" id="1.10.287.950:FF:000001">
    <property type="entry name" value="Methyl-accepting chemotaxis sensory transducer"/>
    <property type="match status" value="1"/>
</dbReference>
<evidence type="ECO:0000313" key="8">
    <source>
        <dbReference type="EMBL" id="QAR32355.1"/>
    </source>
</evidence>
<dbReference type="Pfam" id="PF00015">
    <property type="entry name" value="MCPsignal"/>
    <property type="match status" value="1"/>
</dbReference>
<dbReference type="PANTHER" id="PTHR32089:SF112">
    <property type="entry name" value="LYSOZYME-LIKE PROTEIN-RELATED"/>
    <property type="match status" value="1"/>
</dbReference>
<evidence type="ECO:0000256" key="3">
    <source>
        <dbReference type="ARBA" id="ARBA00029447"/>
    </source>
</evidence>
<dbReference type="InterPro" id="IPR003660">
    <property type="entry name" value="HAMP_dom"/>
</dbReference>
<evidence type="ECO:0000256" key="4">
    <source>
        <dbReference type="PROSITE-ProRule" id="PRU00284"/>
    </source>
</evidence>
<comment type="subcellular location">
    <subcellularLocation>
        <location evidence="1">Membrane</location>
    </subcellularLocation>
</comment>
<evidence type="ECO:0000256" key="1">
    <source>
        <dbReference type="ARBA" id="ARBA00004370"/>
    </source>
</evidence>
<dbReference type="PROSITE" id="PS50885">
    <property type="entry name" value="HAMP"/>
    <property type="match status" value="1"/>
</dbReference>
<evidence type="ECO:0000313" key="9">
    <source>
        <dbReference type="Proteomes" id="UP000287502"/>
    </source>
</evidence>
<dbReference type="PROSITE" id="PS51257">
    <property type="entry name" value="PROKAR_LIPOPROTEIN"/>
    <property type="match status" value="1"/>
</dbReference>
<keyword evidence="5" id="KW-0812">Transmembrane</keyword>
<dbReference type="Proteomes" id="UP000287502">
    <property type="component" value="Chromosome"/>
</dbReference>
<feature type="domain" description="Methyl-accepting transducer" evidence="6">
    <location>
        <begin position="298"/>
        <end position="534"/>
    </location>
</feature>